<dbReference type="PANTHER" id="PTHR47773">
    <property type="entry name" value="SI:DKEY-9I5.2-RELATED"/>
    <property type="match status" value="1"/>
</dbReference>
<feature type="compositionally biased region" description="Low complexity" evidence="1">
    <location>
        <begin position="407"/>
        <end position="419"/>
    </location>
</feature>
<reference evidence="2" key="1">
    <citation type="submission" date="2022-08" db="UniProtKB">
        <authorList>
            <consortium name="EnsemblMetazoa"/>
        </authorList>
    </citation>
    <scope>IDENTIFICATION</scope>
    <source>
        <strain evidence="2">05x7-T-G4-1.051#20</strain>
    </source>
</reference>
<name>A0A8W8M1K1_MAGGI</name>
<keyword evidence="3" id="KW-1185">Reference proteome</keyword>
<feature type="compositionally biased region" description="Low complexity" evidence="1">
    <location>
        <begin position="1544"/>
        <end position="1555"/>
    </location>
</feature>
<feature type="compositionally biased region" description="Polar residues" evidence="1">
    <location>
        <begin position="420"/>
        <end position="431"/>
    </location>
</feature>
<feature type="compositionally biased region" description="Acidic residues" evidence="1">
    <location>
        <begin position="441"/>
        <end position="451"/>
    </location>
</feature>
<organism evidence="2 3">
    <name type="scientific">Magallana gigas</name>
    <name type="common">Pacific oyster</name>
    <name type="synonym">Crassostrea gigas</name>
    <dbReference type="NCBI Taxonomy" id="29159"/>
    <lineage>
        <taxon>Eukaryota</taxon>
        <taxon>Metazoa</taxon>
        <taxon>Spiralia</taxon>
        <taxon>Lophotrochozoa</taxon>
        <taxon>Mollusca</taxon>
        <taxon>Bivalvia</taxon>
        <taxon>Autobranchia</taxon>
        <taxon>Pteriomorphia</taxon>
        <taxon>Ostreida</taxon>
        <taxon>Ostreoidea</taxon>
        <taxon>Ostreidae</taxon>
        <taxon>Magallana</taxon>
    </lineage>
</organism>
<feature type="region of interest" description="Disordered" evidence="1">
    <location>
        <begin position="1542"/>
        <end position="1564"/>
    </location>
</feature>
<evidence type="ECO:0000256" key="1">
    <source>
        <dbReference type="SAM" id="MobiDB-lite"/>
    </source>
</evidence>
<accession>A0A8W8M1K1</accession>
<sequence>MSVLTAGEGAGLDSMFEGIQRRYSDANVNLPEVVYVDRDCCGSNFIGKKFQSWSATQVRLDIWHFMRRISSACTTESHALYPQFMRRLSGCIFYWSEEDLAALKLAKETQAMKEGMTVQGKEQEWLTKKELALHCRRTTRSPVEIRQQINELLEVFSGEQGRDMLGTPLLDADKARDVWESQQRHVDCIQDPPNVSLYTQTGTLKKGTKTLPTYRCARGSTYLESFHLHLNRFIPCTSANDVHYQAFLLEGLYRWNQDRASQAVEVEAPLCHTYSGLLRHAVNQLSQTVLGNPLDPAFQHPRAYTGELIGVEYLYSQTGKVLQAIPEELAEEDQPTEEDQDHDEGFEEEDAEDDPTVPDANFEVAAVRPTGKPAASAVGPEASTARPPSSPRAVWQRGSPRSPAHAVRSPRTPTPSVTPDSWTPTKDQPTQRPEGGVSVPLEEENSDEDQLPEPTSGMQPVHDLADYLLQLRDCRTLTRTQQEQLAVLWDKLEPQDQRPVVFKPRARSSPKGRFMASKTGKSPVKANVEKTKRSFVGTGTGPASYPDANRYMEALVKRLTELYPSAIRRPGTPTITRWSLIQAAYNRIREVVMEDPRVSDLTGIQLLPLNQATLILWDRRRQARQEEVVLSQGIEISDPPVTAPQPLPPPLSKPATLLTSSAPAHSANADPHTKKLRARVARIWGDRRVQPIRSAMEWPRPGGTPLMIRVPSAPGVSANADPHTKKLRARVARIWGDRRVQPIRSAMEWPRPGGTPLMIRVPSAPGVSANADPHTKKLRARVARIWGDRRVQPIRSAMEWPRPGGTPLMIRVPSAPGVSANADPHTKKLRARVARIWGDRRVQPIRSAMEWPRPGGTPLMIRVPSAPGVSANADPHTKKLRARVARIWGDRRVQPIRSAMEWPRPGGTPLMIRVPSAPGVSANADPHTKKLRARVARIWGDRRVQPIRSAMEWPRPGGTPLMIRVPSAPGVSANADPHTKKLRARVARIWGDRRVQPIRSAMEWPRPGGTPLMIRVPSAPGVSANADPHTKKLRARVARIWGDRRVQPIRSAMEWPRPGGTPLMIRVPSAPGVSANADPHTKKLRARVARIWGDRRVQPIRSAMEWPRPGGTPLMIRVPSAPGVSANADPHTKKLRARVARIWGDRRVQPIRSAMEWPRPGGTPLMIRVPSAPGVSANADPHTKKLRARVARIWGDRRVQPIRSAMEWPRPGGTPLMIRVPSAPGVSANADPHTKKLRARVARIWGDRRVQPIRSAMEWPRPGGTPLMIRVPSAPGVSANADPHTKKLRARVARIWGDRRVQPIRSAMEWPRPGGTPLMIRVPSAPELDAVTTRTKMSTVVHIFSILDKLKLLFFFIYFPYFVSAICPNDVQNRAKACFREYDMKIGGILRPGESIISGVDAENIRVLCTELKSGIACINELKSNCPQDNAIIEAELVQIPLAIHELGMLCRDDSLYEVYARNRICFERSGAGNEKCFKDVMNTTVRIITDLDRTYIIKYCSEVDRLLSCIGKSLKDQQCGPEAITLKDKLARTLIRGSQGCDKVSSQKTTPSPSKKADSASNSQPKRTVISTLVVIFSLVLSFS</sequence>
<feature type="region of interest" description="Disordered" evidence="1">
    <location>
        <begin position="505"/>
        <end position="526"/>
    </location>
</feature>
<protein>
    <submittedName>
        <fullName evidence="2">Uncharacterized protein</fullName>
    </submittedName>
</protein>
<dbReference type="EnsemblMetazoa" id="G30152.1">
    <property type="protein sequence ID" value="G30152.1:cds"/>
    <property type="gene ID" value="G30152"/>
</dbReference>
<proteinExistence type="predicted"/>
<dbReference type="PANTHER" id="PTHR47773:SF1">
    <property type="entry name" value="C2H2-TYPE DOMAIN-CONTAINING PROTEIN"/>
    <property type="match status" value="1"/>
</dbReference>
<dbReference type="Proteomes" id="UP000005408">
    <property type="component" value="Unassembled WGS sequence"/>
</dbReference>
<feature type="region of interest" description="Disordered" evidence="1">
    <location>
        <begin position="330"/>
        <end position="458"/>
    </location>
</feature>
<evidence type="ECO:0000313" key="3">
    <source>
        <dbReference type="Proteomes" id="UP000005408"/>
    </source>
</evidence>
<evidence type="ECO:0000313" key="2">
    <source>
        <dbReference type="EnsemblMetazoa" id="G30152.1:cds"/>
    </source>
</evidence>
<feature type="compositionally biased region" description="Acidic residues" evidence="1">
    <location>
        <begin position="330"/>
        <end position="356"/>
    </location>
</feature>